<comment type="cofactor">
    <cofactor evidence="1">
        <name>Zn(2+)</name>
        <dbReference type="ChEBI" id="CHEBI:29105"/>
    </cofactor>
</comment>
<dbReference type="PROSITE" id="PS51257">
    <property type="entry name" value="PROKAR_LIPOPROTEIN"/>
    <property type="match status" value="1"/>
</dbReference>
<accession>A0ABV9HZL6</accession>
<dbReference type="PANTHER" id="PTHR21666:SF288">
    <property type="entry name" value="CELL DIVISION PROTEIN YTFB"/>
    <property type="match status" value="1"/>
</dbReference>
<evidence type="ECO:0000256" key="4">
    <source>
        <dbReference type="ARBA" id="ARBA00022723"/>
    </source>
</evidence>
<evidence type="ECO:0000256" key="5">
    <source>
        <dbReference type="ARBA" id="ARBA00022801"/>
    </source>
</evidence>
<keyword evidence="6" id="KW-0862">Zinc</keyword>
<dbReference type="PANTHER" id="PTHR21666">
    <property type="entry name" value="PEPTIDASE-RELATED"/>
    <property type="match status" value="1"/>
</dbReference>
<name>A0ABV9HZL6_9FLAO</name>
<keyword evidence="8" id="KW-0732">Signal</keyword>
<protein>
    <submittedName>
        <fullName evidence="11">Peptidoglycan DD-metalloendopeptidase family protein</fullName>
    </submittedName>
</protein>
<evidence type="ECO:0000313" key="11">
    <source>
        <dbReference type="EMBL" id="MFC4635364.1"/>
    </source>
</evidence>
<comment type="subcellular location">
    <subcellularLocation>
        <location evidence="2">Cell envelope</location>
    </subcellularLocation>
</comment>
<feature type="signal peptide" evidence="8">
    <location>
        <begin position="1"/>
        <end position="20"/>
    </location>
</feature>
<evidence type="ECO:0000256" key="1">
    <source>
        <dbReference type="ARBA" id="ARBA00001947"/>
    </source>
</evidence>
<keyword evidence="7" id="KW-0482">Metalloprotease</keyword>
<dbReference type="InterPro" id="IPR016047">
    <property type="entry name" value="M23ase_b-sheet_dom"/>
</dbReference>
<evidence type="ECO:0000256" key="7">
    <source>
        <dbReference type="ARBA" id="ARBA00023049"/>
    </source>
</evidence>
<dbReference type="InterPro" id="IPR050570">
    <property type="entry name" value="Cell_wall_metabolism_enzyme"/>
</dbReference>
<evidence type="ECO:0000256" key="3">
    <source>
        <dbReference type="ARBA" id="ARBA00022670"/>
    </source>
</evidence>
<keyword evidence="4" id="KW-0479">Metal-binding</keyword>
<dbReference type="Proteomes" id="UP001596043">
    <property type="component" value="Unassembled WGS sequence"/>
</dbReference>
<evidence type="ECO:0000313" key="12">
    <source>
        <dbReference type="Proteomes" id="UP001596043"/>
    </source>
</evidence>
<dbReference type="RefSeq" id="WP_379980509.1">
    <property type="nucleotide sequence ID" value="NZ_JBHSFV010000010.1"/>
</dbReference>
<evidence type="ECO:0000256" key="8">
    <source>
        <dbReference type="SAM" id="SignalP"/>
    </source>
</evidence>
<proteinExistence type="predicted"/>
<keyword evidence="12" id="KW-1185">Reference proteome</keyword>
<comment type="caution">
    <text evidence="11">The sequence shown here is derived from an EMBL/GenBank/DDBJ whole genome shotgun (WGS) entry which is preliminary data.</text>
</comment>
<dbReference type="InterPro" id="IPR045834">
    <property type="entry name" value="Csd3_N2"/>
</dbReference>
<keyword evidence="5" id="KW-0378">Hydrolase</keyword>
<feature type="chain" id="PRO_5046831555" evidence="8">
    <location>
        <begin position="21"/>
        <end position="429"/>
    </location>
</feature>
<dbReference type="Pfam" id="PF19425">
    <property type="entry name" value="Csd3_N2"/>
    <property type="match status" value="1"/>
</dbReference>
<dbReference type="Gene3D" id="3.10.450.350">
    <property type="match status" value="1"/>
</dbReference>
<feature type="domain" description="M23ase beta-sheet core" evidence="9">
    <location>
        <begin position="281"/>
        <end position="375"/>
    </location>
</feature>
<dbReference type="InterPro" id="IPR011055">
    <property type="entry name" value="Dup_hybrid_motif"/>
</dbReference>
<dbReference type="Pfam" id="PF01551">
    <property type="entry name" value="Peptidase_M23"/>
    <property type="match status" value="1"/>
</dbReference>
<evidence type="ECO:0000256" key="6">
    <source>
        <dbReference type="ARBA" id="ARBA00022833"/>
    </source>
</evidence>
<dbReference type="EMBL" id="JBHSFV010000010">
    <property type="protein sequence ID" value="MFC4635364.1"/>
    <property type="molecule type" value="Genomic_DNA"/>
</dbReference>
<keyword evidence="3" id="KW-0645">Protease</keyword>
<dbReference type="SUPFAM" id="SSF51261">
    <property type="entry name" value="Duplicated hybrid motif"/>
    <property type="match status" value="1"/>
</dbReference>
<dbReference type="CDD" id="cd12797">
    <property type="entry name" value="M23_peptidase"/>
    <property type="match status" value="1"/>
</dbReference>
<sequence>MRLVTIFTIALLAISFIACGDKEEKPAPVFEEQMVEEPSVEAYGYVLDNYIVERDTVKSGDSFGKILFDSHVGYGTIQQISDTIQDVFDTRKIKAGKPYVLLKSKDSLEKAQVFIYEKNREDYVVVDFQDEVIAEEKSHPITIVEKEISGVISSNLSSTFDELDTNVLVAYRMADIYAWTIDFFKLQEGDRFKVIYEERFVNDTVPAGIGRIKASVFEHKGRSVYAYHFQNDSLPGGSDYFDENGDNLRRAFLKGPLKFNRVSSRYNLKRRIKYYGYKVRPHKGTDFAGGIGTPILATADGTVTKSERKGGNGNYVKIRHNGTYETQYLHMQKRSVRVGDFVRQGDVIGTIGMTGNTGGPHVCYRFWKNGRQVDPFKEDLPASEPLADELRPIFDSIMKPLQKQLETIPFTTDSEEGIGASNALQEQDL</sequence>
<evidence type="ECO:0000259" key="9">
    <source>
        <dbReference type="Pfam" id="PF01551"/>
    </source>
</evidence>
<dbReference type="Gene3D" id="2.70.70.10">
    <property type="entry name" value="Glucose Permease (Domain IIA)"/>
    <property type="match status" value="1"/>
</dbReference>
<reference evidence="12" key="1">
    <citation type="journal article" date="2019" name="Int. J. Syst. Evol. Microbiol.">
        <title>The Global Catalogue of Microorganisms (GCM) 10K type strain sequencing project: providing services to taxonomists for standard genome sequencing and annotation.</title>
        <authorList>
            <consortium name="The Broad Institute Genomics Platform"/>
            <consortium name="The Broad Institute Genome Sequencing Center for Infectious Disease"/>
            <person name="Wu L."/>
            <person name="Ma J."/>
        </authorList>
    </citation>
    <scope>NUCLEOTIDE SEQUENCE [LARGE SCALE GENOMIC DNA]</scope>
    <source>
        <strain evidence="12">YJ-61-S</strain>
    </source>
</reference>
<evidence type="ECO:0000256" key="2">
    <source>
        <dbReference type="ARBA" id="ARBA00004196"/>
    </source>
</evidence>
<gene>
    <name evidence="11" type="ORF">ACFO3O_15755</name>
</gene>
<feature type="domain" description="Csd3-like second N-terminal" evidence="10">
    <location>
        <begin position="146"/>
        <end position="267"/>
    </location>
</feature>
<organism evidence="11 12">
    <name type="scientific">Dokdonia ponticola</name>
    <dbReference type="NCBI Taxonomy" id="2041041"/>
    <lineage>
        <taxon>Bacteria</taxon>
        <taxon>Pseudomonadati</taxon>
        <taxon>Bacteroidota</taxon>
        <taxon>Flavobacteriia</taxon>
        <taxon>Flavobacteriales</taxon>
        <taxon>Flavobacteriaceae</taxon>
        <taxon>Dokdonia</taxon>
    </lineage>
</organism>
<evidence type="ECO:0000259" key="10">
    <source>
        <dbReference type="Pfam" id="PF19425"/>
    </source>
</evidence>